<dbReference type="OrthoDB" id="8719578at2"/>
<dbReference type="InterPro" id="IPR008995">
    <property type="entry name" value="Mo/tungstate-bd_C_term_dom"/>
</dbReference>
<keyword evidence="1 2" id="KW-0500">Molybdenum</keyword>
<gene>
    <name evidence="4" type="ORF">CH360_09065</name>
    <name evidence="5" type="ORF">CH373_11170</name>
</gene>
<evidence type="ECO:0000256" key="2">
    <source>
        <dbReference type="PROSITE-ProRule" id="PRU01213"/>
    </source>
</evidence>
<dbReference type="Gene3D" id="2.40.50.100">
    <property type="match status" value="1"/>
</dbReference>
<evidence type="ECO:0000256" key="1">
    <source>
        <dbReference type="ARBA" id="ARBA00022505"/>
    </source>
</evidence>
<organism evidence="5 7">
    <name type="scientific">Leptospira perolatii</name>
    <dbReference type="NCBI Taxonomy" id="2023191"/>
    <lineage>
        <taxon>Bacteria</taxon>
        <taxon>Pseudomonadati</taxon>
        <taxon>Spirochaetota</taxon>
        <taxon>Spirochaetia</taxon>
        <taxon>Leptospirales</taxon>
        <taxon>Leptospiraceae</taxon>
        <taxon>Leptospira</taxon>
    </lineage>
</organism>
<sequence>MNRIEGEIIEIQTEGQLSLVKVQSVPFPDDIFVSIVIDTSDTSKYLWKGNRVEILFKETEVILALSKPDNVSVQNQFDCRIKSLEKGKLLSKVNLDYYGFELQSIITTAAVNRLQLKEGMILAALVKTNEVSLGIL</sequence>
<dbReference type="GO" id="GO:0015689">
    <property type="term" value="P:molybdate ion transport"/>
    <property type="evidence" value="ECO:0007669"/>
    <property type="project" value="InterPro"/>
</dbReference>
<dbReference type="Proteomes" id="UP000231962">
    <property type="component" value="Unassembled WGS sequence"/>
</dbReference>
<evidence type="ECO:0000313" key="7">
    <source>
        <dbReference type="Proteomes" id="UP000231990"/>
    </source>
</evidence>
<protein>
    <recommendedName>
        <fullName evidence="3">Mop domain-containing protein</fullName>
    </recommendedName>
</protein>
<dbReference type="Proteomes" id="UP000231990">
    <property type="component" value="Unassembled WGS sequence"/>
</dbReference>
<dbReference type="PROSITE" id="PS51866">
    <property type="entry name" value="MOP"/>
    <property type="match status" value="1"/>
</dbReference>
<keyword evidence="6" id="KW-1185">Reference proteome</keyword>
<name>A0A2M9ZM08_9LEPT</name>
<evidence type="ECO:0000313" key="4">
    <source>
        <dbReference type="EMBL" id="PJZ69736.1"/>
    </source>
</evidence>
<accession>A0A2M9ZM08</accession>
<dbReference type="SUPFAM" id="SSF50331">
    <property type="entry name" value="MOP-like"/>
    <property type="match status" value="1"/>
</dbReference>
<comment type="caution">
    <text evidence="5">The sequence shown here is derived from an EMBL/GenBank/DDBJ whole genome shotgun (WGS) entry which is preliminary data.</text>
</comment>
<evidence type="ECO:0000313" key="5">
    <source>
        <dbReference type="EMBL" id="PJZ73049.1"/>
    </source>
</evidence>
<dbReference type="EMBL" id="NPDY01000007">
    <property type="protein sequence ID" value="PJZ69736.1"/>
    <property type="molecule type" value="Genomic_DNA"/>
</dbReference>
<dbReference type="RefSeq" id="WP_100713717.1">
    <property type="nucleotide sequence ID" value="NZ_NPDY01000007.1"/>
</dbReference>
<evidence type="ECO:0000313" key="6">
    <source>
        <dbReference type="Proteomes" id="UP000231962"/>
    </source>
</evidence>
<dbReference type="AlphaFoldDB" id="A0A2M9ZM08"/>
<reference evidence="6 7" key="1">
    <citation type="submission" date="2017-07" db="EMBL/GenBank/DDBJ databases">
        <title>Leptospira spp. isolated from tropical soils.</title>
        <authorList>
            <person name="Thibeaux R."/>
            <person name="Iraola G."/>
            <person name="Ferres I."/>
            <person name="Bierque E."/>
            <person name="Girault D."/>
            <person name="Soupe-Gilbert M.-E."/>
            <person name="Picardeau M."/>
            <person name="Goarant C."/>
        </authorList>
    </citation>
    <scope>NUCLEOTIDE SEQUENCE [LARGE SCALE GENOMIC DNA]</scope>
    <source>
        <strain evidence="5 7">FH1-B-B1</strain>
        <strain evidence="4 6">FH1-B-C1</strain>
    </source>
</reference>
<dbReference type="EMBL" id="NPDZ01000006">
    <property type="protein sequence ID" value="PJZ73049.1"/>
    <property type="molecule type" value="Genomic_DNA"/>
</dbReference>
<dbReference type="Pfam" id="PF03459">
    <property type="entry name" value="TOBE"/>
    <property type="match status" value="1"/>
</dbReference>
<proteinExistence type="predicted"/>
<feature type="domain" description="Mop" evidence="3">
    <location>
        <begin position="70"/>
        <end position="135"/>
    </location>
</feature>
<evidence type="ECO:0000259" key="3">
    <source>
        <dbReference type="PROSITE" id="PS51866"/>
    </source>
</evidence>
<dbReference type="InterPro" id="IPR004606">
    <property type="entry name" value="Mop_domain"/>
</dbReference>
<dbReference type="InterPro" id="IPR005116">
    <property type="entry name" value="Transp-assoc_OB_typ1"/>
</dbReference>